<dbReference type="EMBL" id="JADCJZ010000002">
    <property type="protein sequence ID" value="MBE5024534.1"/>
    <property type="molecule type" value="Genomic_DNA"/>
</dbReference>
<dbReference type="Pfam" id="PF04607">
    <property type="entry name" value="RelA_SpoT"/>
    <property type="match status" value="1"/>
</dbReference>
<organism evidence="2 3">
    <name type="scientific">Thermophilibacter gallinarum</name>
    <dbReference type="NCBI Taxonomy" id="2779357"/>
    <lineage>
        <taxon>Bacteria</taxon>
        <taxon>Bacillati</taxon>
        <taxon>Actinomycetota</taxon>
        <taxon>Coriobacteriia</taxon>
        <taxon>Coriobacteriales</taxon>
        <taxon>Atopobiaceae</taxon>
        <taxon>Thermophilibacter</taxon>
    </lineage>
</organism>
<dbReference type="PANTHER" id="PTHR47837">
    <property type="entry name" value="GTP PYROPHOSPHOKINASE YJBM"/>
    <property type="match status" value="1"/>
</dbReference>
<dbReference type="SMART" id="SM00954">
    <property type="entry name" value="RelA_SpoT"/>
    <property type="match status" value="1"/>
</dbReference>
<dbReference type="InterPro" id="IPR007685">
    <property type="entry name" value="RelA_SpoT"/>
</dbReference>
<proteinExistence type="predicted"/>
<evidence type="ECO:0000313" key="2">
    <source>
        <dbReference type="EMBL" id="MBE5024534.1"/>
    </source>
</evidence>
<name>A0ABR9QTZ6_9ACTN</name>
<dbReference type="InterPro" id="IPR052366">
    <property type="entry name" value="GTP_Pyrophosphokinase"/>
</dbReference>
<sequence>MEPQFSKSRIRWAGSILRNDDSNPADLQCAHEALAYWRSAHESPLDEMMHILESSPVEGAIVVSRLKRIDTIKGKLQRAGQHHELDTMYDIAGCRIIVPTVEGVYQVRDYLSRQANIAKLLDRIVDPKLNGYRSLHVITEHHSEKFGYPRLRVETQVRTQLQHSWATAVESYDLISRSHLKFDSGEKDVMRFFSLASGAFAIQESTTPVPDIPTSIDAIAHELSALDDILHITDRLSAFSQSMSFVMDGQKVPKAPYYLIKVDYDMQGIWIVPLRDSSVGSIMTMYGIEENEKLPSNDILLVKAASVEDLHAAYPNYFSNIDSFIGLLDNLIQ</sequence>
<dbReference type="SUPFAM" id="SSF81301">
    <property type="entry name" value="Nucleotidyltransferase"/>
    <property type="match status" value="1"/>
</dbReference>
<gene>
    <name evidence="2" type="ORF">INF26_06685</name>
</gene>
<dbReference type="PANTHER" id="PTHR47837:SF1">
    <property type="entry name" value="GTP PYROPHOSPHOKINASE YJBM"/>
    <property type="match status" value="1"/>
</dbReference>
<keyword evidence="3" id="KW-1185">Reference proteome</keyword>
<dbReference type="Proteomes" id="UP001194273">
    <property type="component" value="Unassembled WGS sequence"/>
</dbReference>
<reference evidence="2 3" key="1">
    <citation type="submission" date="2020-10" db="EMBL/GenBank/DDBJ databases">
        <title>ChiBAC.</title>
        <authorList>
            <person name="Zenner C."/>
            <person name="Hitch T.C.A."/>
            <person name="Clavel T."/>
        </authorList>
    </citation>
    <scope>NUCLEOTIDE SEQUENCE [LARGE SCALE GENOMIC DNA]</scope>
    <source>
        <strain evidence="2 3">DSM 107455</strain>
    </source>
</reference>
<dbReference type="InterPro" id="IPR043519">
    <property type="entry name" value="NT_sf"/>
</dbReference>
<accession>A0ABR9QTZ6</accession>
<comment type="caution">
    <text evidence="2">The sequence shown here is derived from an EMBL/GenBank/DDBJ whole genome shotgun (WGS) entry which is preliminary data.</text>
</comment>
<feature type="domain" description="RelA/SpoT" evidence="1">
    <location>
        <begin position="64"/>
        <end position="180"/>
    </location>
</feature>
<dbReference type="Gene3D" id="3.30.460.10">
    <property type="entry name" value="Beta Polymerase, domain 2"/>
    <property type="match status" value="1"/>
</dbReference>
<evidence type="ECO:0000313" key="3">
    <source>
        <dbReference type="Proteomes" id="UP001194273"/>
    </source>
</evidence>
<evidence type="ECO:0000259" key="1">
    <source>
        <dbReference type="SMART" id="SM00954"/>
    </source>
</evidence>
<dbReference type="CDD" id="cd05399">
    <property type="entry name" value="NT_Rel-Spo_like"/>
    <property type="match status" value="1"/>
</dbReference>
<protein>
    <submittedName>
        <fullName evidence="2">RelA/SpoT domain-containing protein</fullName>
    </submittedName>
</protein>
<dbReference type="RefSeq" id="WP_193530077.1">
    <property type="nucleotide sequence ID" value="NZ_JADCJZ010000002.1"/>
</dbReference>